<evidence type="ECO:0000256" key="1">
    <source>
        <dbReference type="SAM" id="MobiDB-lite"/>
    </source>
</evidence>
<keyword evidence="2" id="KW-0472">Membrane</keyword>
<dbReference type="PaxDb" id="4097-A0A1S4CE92"/>
<sequence length="194" mass="18977">MDVLAILSNILPIVLIFIFVGVFISIMELCTNSRAKEIIRGNPSVVPSPSVLVNVYGGGQPAAAKEAARGGSGAAKGGGSGGGNKVVSDGSKVGTKVVTISIDGTSGKVNTTTTTLHSSNNGSTDKCGICKKAILLEPASVNGGVRANGGGGAAKNGGCGDGSKVVSDGSKGGAKVVTIIIDGTNDKAILLGPQ</sequence>
<dbReference type="OMA" id="VFISIME"/>
<feature type="transmembrane region" description="Helical" evidence="2">
    <location>
        <begin position="6"/>
        <end position="30"/>
    </location>
</feature>
<keyword evidence="2" id="KW-0812">Transmembrane</keyword>
<protein>
    <submittedName>
        <fullName evidence="3">Keratin, type I cytoskeletal 9-like</fullName>
    </submittedName>
</protein>
<dbReference type="RefSeq" id="XP_016499284.1">
    <property type="nucleotide sequence ID" value="XM_016643798.1"/>
</dbReference>
<feature type="compositionally biased region" description="Gly residues" evidence="1">
    <location>
        <begin position="70"/>
        <end position="84"/>
    </location>
</feature>
<accession>A0A1S4CE92</accession>
<dbReference type="KEGG" id="nta:107817902"/>
<dbReference type="AlphaFoldDB" id="A0A1S4CE92"/>
<gene>
    <name evidence="3" type="primary">LOC107817902</name>
</gene>
<keyword evidence="2" id="KW-1133">Transmembrane helix</keyword>
<name>A0A1S4CE92_TOBAC</name>
<proteinExistence type="predicted"/>
<evidence type="ECO:0000256" key="2">
    <source>
        <dbReference type="SAM" id="Phobius"/>
    </source>
</evidence>
<organism evidence="3">
    <name type="scientific">Nicotiana tabacum</name>
    <name type="common">Common tobacco</name>
    <dbReference type="NCBI Taxonomy" id="4097"/>
    <lineage>
        <taxon>Eukaryota</taxon>
        <taxon>Viridiplantae</taxon>
        <taxon>Streptophyta</taxon>
        <taxon>Embryophyta</taxon>
        <taxon>Tracheophyta</taxon>
        <taxon>Spermatophyta</taxon>
        <taxon>Magnoliopsida</taxon>
        <taxon>eudicotyledons</taxon>
        <taxon>Gunneridae</taxon>
        <taxon>Pentapetalae</taxon>
        <taxon>asterids</taxon>
        <taxon>lamiids</taxon>
        <taxon>Solanales</taxon>
        <taxon>Solanaceae</taxon>
        <taxon>Nicotianoideae</taxon>
        <taxon>Nicotianeae</taxon>
        <taxon>Nicotiana</taxon>
    </lineage>
</organism>
<reference evidence="3" key="1">
    <citation type="submission" date="2025-08" db="UniProtKB">
        <authorList>
            <consortium name="RefSeq"/>
        </authorList>
    </citation>
    <scope>IDENTIFICATION</scope>
</reference>
<evidence type="ECO:0000313" key="3">
    <source>
        <dbReference type="RefSeq" id="XP_016499284.1"/>
    </source>
</evidence>
<feature type="region of interest" description="Disordered" evidence="1">
    <location>
        <begin position="67"/>
        <end position="87"/>
    </location>
</feature>